<evidence type="ECO:0000313" key="4">
    <source>
        <dbReference type="EMBL" id="KAJ8415831.1"/>
    </source>
</evidence>
<dbReference type="Proteomes" id="UP001221898">
    <property type="component" value="Unassembled WGS sequence"/>
</dbReference>
<evidence type="ECO:0000256" key="1">
    <source>
        <dbReference type="SAM" id="MobiDB-lite"/>
    </source>
</evidence>
<feature type="domain" description="DH" evidence="3">
    <location>
        <begin position="1242"/>
        <end position="1419"/>
    </location>
</feature>
<proteinExistence type="predicted"/>
<feature type="region of interest" description="Disordered" evidence="1">
    <location>
        <begin position="365"/>
        <end position="491"/>
    </location>
</feature>
<evidence type="ECO:0000259" key="2">
    <source>
        <dbReference type="PROSITE" id="PS50003"/>
    </source>
</evidence>
<feature type="compositionally biased region" description="Low complexity" evidence="1">
    <location>
        <begin position="1608"/>
        <end position="1619"/>
    </location>
</feature>
<dbReference type="Gene3D" id="1.20.900.10">
    <property type="entry name" value="Dbl homology (DH) domain"/>
    <property type="match status" value="1"/>
</dbReference>
<feature type="compositionally biased region" description="Basic and acidic residues" evidence="1">
    <location>
        <begin position="522"/>
        <end position="533"/>
    </location>
</feature>
<dbReference type="SUPFAM" id="SSF48065">
    <property type="entry name" value="DBL homology domain (DH-domain)"/>
    <property type="match status" value="1"/>
</dbReference>
<dbReference type="CDD" id="cd00160">
    <property type="entry name" value="RhoGEF"/>
    <property type="match status" value="1"/>
</dbReference>
<feature type="compositionally biased region" description="Low complexity" evidence="1">
    <location>
        <begin position="472"/>
        <end position="481"/>
    </location>
</feature>
<evidence type="ECO:0000313" key="5">
    <source>
        <dbReference type="Proteomes" id="UP001221898"/>
    </source>
</evidence>
<accession>A0AAD7T7F0</accession>
<feature type="compositionally biased region" description="Polar residues" evidence="1">
    <location>
        <begin position="230"/>
        <end position="241"/>
    </location>
</feature>
<feature type="region of interest" description="Disordered" evidence="1">
    <location>
        <begin position="1660"/>
        <end position="1687"/>
    </location>
</feature>
<evidence type="ECO:0000259" key="3">
    <source>
        <dbReference type="PROSITE" id="PS50010"/>
    </source>
</evidence>
<feature type="compositionally biased region" description="Polar residues" evidence="1">
    <location>
        <begin position="325"/>
        <end position="334"/>
    </location>
</feature>
<keyword evidence="5" id="KW-1185">Reference proteome</keyword>
<feature type="compositionally biased region" description="Basic and acidic residues" evidence="1">
    <location>
        <begin position="242"/>
        <end position="251"/>
    </location>
</feature>
<feature type="compositionally biased region" description="Basic and acidic residues" evidence="1">
    <location>
        <begin position="504"/>
        <end position="514"/>
    </location>
</feature>
<feature type="compositionally biased region" description="Polar residues" evidence="1">
    <location>
        <begin position="283"/>
        <end position="306"/>
    </location>
</feature>
<dbReference type="Pfam" id="PF22697">
    <property type="entry name" value="SOS1_NGEF_PH"/>
    <property type="match status" value="1"/>
</dbReference>
<dbReference type="InterPro" id="IPR035899">
    <property type="entry name" value="DBL_dom_sf"/>
</dbReference>
<dbReference type="SMART" id="SM00233">
    <property type="entry name" value="PH"/>
    <property type="match status" value="1"/>
</dbReference>
<name>A0AAD7T7F0_9TELE</name>
<comment type="caution">
    <text evidence="4">The sequence shown here is derived from an EMBL/GenBank/DDBJ whole genome shotgun (WGS) entry which is preliminary data.</text>
</comment>
<organism evidence="4 5">
    <name type="scientific">Aldrovandia affinis</name>
    <dbReference type="NCBI Taxonomy" id="143900"/>
    <lineage>
        <taxon>Eukaryota</taxon>
        <taxon>Metazoa</taxon>
        <taxon>Chordata</taxon>
        <taxon>Craniata</taxon>
        <taxon>Vertebrata</taxon>
        <taxon>Euteleostomi</taxon>
        <taxon>Actinopterygii</taxon>
        <taxon>Neopterygii</taxon>
        <taxon>Teleostei</taxon>
        <taxon>Notacanthiformes</taxon>
        <taxon>Halosauridae</taxon>
        <taxon>Aldrovandia</taxon>
    </lineage>
</organism>
<dbReference type="EMBL" id="JAINUG010000008">
    <property type="protein sequence ID" value="KAJ8415831.1"/>
    <property type="molecule type" value="Genomic_DNA"/>
</dbReference>
<feature type="region of interest" description="Disordered" evidence="1">
    <location>
        <begin position="230"/>
        <end position="347"/>
    </location>
</feature>
<feature type="compositionally biased region" description="Basic and acidic residues" evidence="1">
    <location>
        <begin position="445"/>
        <end position="460"/>
    </location>
</feature>
<reference evidence="4" key="1">
    <citation type="journal article" date="2023" name="Science">
        <title>Genome structures resolve the early diversification of teleost fishes.</title>
        <authorList>
            <person name="Parey E."/>
            <person name="Louis A."/>
            <person name="Montfort J."/>
            <person name="Bouchez O."/>
            <person name="Roques C."/>
            <person name="Iampietro C."/>
            <person name="Lluch J."/>
            <person name="Castinel A."/>
            <person name="Donnadieu C."/>
            <person name="Desvignes T."/>
            <person name="Floi Bucao C."/>
            <person name="Jouanno E."/>
            <person name="Wen M."/>
            <person name="Mejri S."/>
            <person name="Dirks R."/>
            <person name="Jansen H."/>
            <person name="Henkel C."/>
            <person name="Chen W.J."/>
            <person name="Zahm M."/>
            <person name="Cabau C."/>
            <person name="Klopp C."/>
            <person name="Thompson A.W."/>
            <person name="Robinson-Rechavi M."/>
            <person name="Braasch I."/>
            <person name="Lecointre G."/>
            <person name="Bobe J."/>
            <person name="Postlethwait J.H."/>
            <person name="Berthelot C."/>
            <person name="Roest Crollius H."/>
            <person name="Guiguen Y."/>
        </authorList>
    </citation>
    <scope>NUCLEOTIDE SEQUENCE</scope>
    <source>
        <strain evidence="4">NC1722</strain>
    </source>
</reference>
<dbReference type="PROSITE" id="PS50003">
    <property type="entry name" value="PH_DOMAIN"/>
    <property type="match status" value="1"/>
</dbReference>
<dbReference type="InterPro" id="IPR055251">
    <property type="entry name" value="SOS1_NGEF_PH"/>
</dbReference>
<dbReference type="CDD" id="cd13242">
    <property type="entry name" value="PH_puratrophin-1"/>
    <property type="match status" value="1"/>
</dbReference>
<dbReference type="InterPro" id="IPR000219">
    <property type="entry name" value="DH_dom"/>
</dbReference>
<dbReference type="Pfam" id="PF00621">
    <property type="entry name" value="RhoGEF"/>
    <property type="match status" value="1"/>
</dbReference>
<dbReference type="InterPro" id="IPR052231">
    <property type="entry name" value="Rho_GEF_signaling-related"/>
</dbReference>
<feature type="domain" description="PH" evidence="2">
    <location>
        <begin position="1431"/>
        <end position="1538"/>
    </location>
</feature>
<protein>
    <recommendedName>
        <fullName evidence="6">Pleckstrin homology domain-containing family G member 4B</fullName>
    </recommendedName>
</protein>
<dbReference type="SUPFAM" id="SSF50729">
    <property type="entry name" value="PH domain-like"/>
    <property type="match status" value="1"/>
</dbReference>
<gene>
    <name evidence="4" type="ORF">AAFF_G00403880</name>
</gene>
<dbReference type="PANTHER" id="PTHR45845:SF1">
    <property type="entry name" value="PLECKSTRIN HOMOLOGY AND RHOGEF DOMAIN CONTAINING G4B"/>
    <property type="match status" value="1"/>
</dbReference>
<dbReference type="PROSITE" id="PS50010">
    <property type="entry name" value="DH_2"/>
    <property type="match status" value="1"/>
</dbReference>
<feature type="region of interest" description="Disordered" evidence="1">
    <location>
        <begin position="1135"/>
        <end position="1156"/>
    </location>
</feature>
<sequence>MLSLRNMHSRAKSRSCDNYLSIKDSESLDSCIQSTLSALYPPFSATAATVLWQLFSVVERQYRGDGLRCLIDFLLPSKRILQSVQQETCVRFKGLLFYHEGWPLCIHEKVVLQLAPLHKVRLKQGDFYLQVVPLGRKSAKLVIKCLSGSGQAIAEIPVEESMYGSIFTADFLQNVTRDRNLQPLQNCLLTTGTVVYRTPWKNIVNPLFVTSTADAIMQARRGGAFRGQLATCSTSGSTGTLDSHRSSRESLHSQGADSAVCDAATPGGRGPLHTEPGPAQESPLPTASHQIPSRDSLSTEVGSPSSPALMEEGEGAKERMGVGSRTLSFSTDLSNPGPRRRHPRDSAAFEARRLFRKSYMEALQNPMNLGSSSESILEEGTETGASPVPPREDCASPTGSASDARGPRRDLLSRRIGTKVLLGAEEPRSNTPPLPLQQRGLKSPEPSRPERRSKSLERTSKAAQVKGHRSRSSSGGSASGSPKKILNGSLRFGRLEAETGLTVTDRRSTLKEDSGLQDDGNISDHRRNSHGGEETQSQKPPGGSPKLQPTASAVPPADCTLQLPRLASEVRQDLLESGAIALPGNRDRSGRAVLQVCTRSQVWAGESCTAKELTGLLSYFYTTLRKEKRDQGLTVLVDARKQQPSPALFASLSEVQLLLPNALYSILMLVDKETASKSERDFTIQFELLPSLKALLKHIDASQLTRDLEGSFYYDHSHWVQFRRKIEPFANSCSMAVTSLHSSIATLTYRSNLDTSKEVSEVIDQQKRLMKNVLDDTRLIRLRLEGGTVLARIRKEEPSENESYRDAVDMVSSLYNQVDEEVHKLVILSNKSLKQLENLLEVRSFEEGCAQIKLWFSVEGEKHLIPLDSLSLSLSTLRQMRQSLSQCLEEAAQHQKQGLFLTQESKAIPNSSLLDFKEYLSSILERIERRKSELEILLNLYEFYDSADQWAEHCQDYLRQLNLESDVGGGLPRTVLQVLQDYQSEATKFSPKNFSSLNEMVLNLGSSRELEQWNALWLRCQQTRQQLEEALTKAKVAPPSPVDFKTPEPPANDQVQAVEQAEEGCVLPPPVSSPLDTRPPAAFEYDDVKPHSAGPFSKTHPSFPSSSLFPFPSEGDKLSQCPSLYDDTDSDCTIDSSTSCQSEPVYSPATRHRKQPLKKIMKKTMSYDLSTRDSGHAHDPSLHGYTGVYIKGLEVANNVSVEKKLQRPDVKSPALGRSRSMSSPTRMHCRHSEGDPKKQSSKVKHIMEEMIATEREYVRSLGYIIENYFPEMERLDLPQDLRGKRSIIFGNVEKLYDFHSHYFLKELESSAHSPLSISSCFLQHEDQFGMYALYSKNKPQSDTLLASHGNDFFKNKQVELGDKMDLASYLLKPIQRMSKYALLLKDLIKECGHAHEQELSDLRTAEEMVKFQLRHGNDLLAMDAIRGCDVNLKEQGQLRCQDEFIVWCGRRKYLRHVFLFEDLILFSKTKKIDGGYDIYIYKQSYKTAEIGMTENVGDSGLRFEIWFRRRKSQDTFILQASSGEVKAAWTAIIGKILWRQALRNRELRMQEMVSMGIGNKPFMDIKPSEAAISDRAIDYIMKGSESRTRASIAVSSFDHSTPFKRPHSTISNSSTSSSSSQSSSSLLGSLNLHLYPSPSYPLTGCPSFGHWPYDCIEEDELEQDTSSQPSMITESSETSSQCTSSDSMTGLNGLTLPTHTTIAMDTFSSEAASFLCASTTSSSPPQVASSAPFKKEQDLQPQSNKFITASKTSHITLGLSTVV</sequence>
<feature type="region of interest" description="Disordered" evidence="1">
    <location>
        <begin position="1598"/>
        <end position="1619"/>
    </location>
</feature>
<dbReference type="SMART" id="SM00325">
    <property type="entry name" value="RhoGEF"/>
    <property type="match status" value="1"/>
</dbReference>
<dbReference type="Gene3D" id="1.20.58.60">
    <property type="match status" value="1"/>
</dbReference>
<feature type="region of interest" description="Disordered" evidence="1">
    <location>
        <begin position="1204"/>
        <end position="1243"/>
    </location>
</feature>
<dbReference type="Gene3D" id="2.30.29.30">
    <property type="entry name" value="Pleckstrin-homology domain (PH domain)/Phosphotyrosine-binding domain (PTB)"/>
    <property type="match status" value="1"/>
</dbReference>
<evidence type="ECO:0008006" key="6">
    <source>
        <dbReference type="Google" id="ProtNLM"/>
    </source>
</evidence>
<dbReference type="InterPro" id="IPR001849">
    <property type="entry name" value="PH_domain"/>
</dbReference>
<dbReference type="GO" id="GO:0005085">
    <property type="term" value="F:guanyl-nucleotide exchange factor activity"/>
    <property type="evidence" value="ECO:0007669"/>
    <property type="project" value="InterPro"/>
</dbReference>
<feature type="compositionally biased region" description="Low complexity" evidence="1">
    <location>
        <begin position="1673"/>
        <end position="1687"/>
    </location>
</feature>
<dbReference type="PANTHER" id="PTHR45845">
    <property type="entry name" value="RHO GUANINE NUCLEOTIDE EXCHANGE FACTOR-RELATED"/>
    <property type="match status" value="1"/>
</dbReference>
<feature type="region of interest" description="Disordered" evidence="1">
    <location>
        <begin position="503"/>
        <end position="556"/>
    </location>
</feature>
<dbReference type="InterPro" id="IPR011993">
    <property type="entry name" value="PH-like_dom_sf"/>
</dbReference>